<dbReference type="Proteomes" id="UP000253772">
    <property type="component" value="Chromosome c1"/>
</dbReference>
<dbReference type="PIRSF" id="PIRSF018072">
    <property type="entry name" value="UCP018072"/>
    <property type="match status" value="1"/>
</dbReference>
<dbReference type="InterPro" id="IPR029069">
    <property type="entry name" value="HotDog_dom_sf"/>
</dbReference>
<evidence type="ECO:0000259" key="1">
    <source>
        <dbReference type="Pfam" id="PF13452"/>
    </source>
</evidence>
<evidence type="ECO:0000313" key="2">
    <source>
        <dbReference type="EMBL" id="QBP10664.1"/>
    </source>
</evidence>
<sequence length="149" mass="16383">MADKSMIGMDLGKGSIDVEKGRLRFFAKATGETSPEYVDESAARDAGHRSLPVPPTFFMCLNSDVAAASGIDRMKVLQLDLGRILHAEQAFDYHRMAYAGDVLQFETTLTDVYDKKGGALHFVVTTTRVTNQNGEHVADMRGTLVERRG</sequence>
<proteinExistence type="predicted"/>
<gene>
    <name evidence="2" type="ORF">DDF84_013350</name>
</gene>
<dbReference type="Pfam" id="PF13452">
    <property type="entry name" value="FAS1_DH_region"/>
    <property type="match status" value="1"/>
</dbReference>
<dbReference type="RefSeq" id="WP_011517104.1">
    <property type="nucleotide sequence ID" value="NZ_CP026544.1"/>
</dbReference>
<dbReference type="InterPro" id="IPR039569">
    <property type="entry name" value="FAS1-like_DH_region"/>
</dbReference>
<accession>A0A132HLS9</accession>
<reference evidence="2 3" key="1">
    <citation type="submission" date="2019-03" db="EMBL/GenBank/DDBJ databases">
        <title>Comparative insights into the high quality Complete genome sequence of highly metal resistant Cupriavidus metallidurans strain BS1 isolated from a gold-copper mine.</title>
        <authorList>
            <person name="Mazhar H.S."/>
            <person name="Rensing C."/>
        </authorList>
    </citation>
    <scope>NUCLEOTIDE SEQUENCE [LARGE SCALE GENOMIC DNA]</scope>
    <source>
        <strain evidence="2 3">BS1</strain>
    </source>
</reference>
<dbReference type="CDD" id="cd03441">
    <property type="entry name" value="R_hydratase_like"/>
    <property type="match status" value="1"/>
</dbReference>
<dbReference type="Gene3D" id="3.10.129.10">
    <property type="entry name" value="Hotdog Thioesterase"/>
    <property type="match status" value="1"/>
</dbReference>
<evidence type="ECO:0000313" key="3">
    <source>
        <dbReference type="Proteomes" id="UP000253772"/>
    </source>
</evidence>
<protein>
    <submittedName>
        <fullName evidence="2">MaoC family dehydratase</fullName>
    </submittedName>
</protein>
<dbReference type="SUPFAM" id="SSF54637">
    <property type="entry name" value="Thioesterase/thiol ester dehydrase-isomerase"/>
    <property type="match status" value="1"/>
</dbReference>
<organism evidence="2 3">
    <name type="scientific">Cupriavidus metallidurans</name>
    <dbReference type="NCBI Taxonomy" id="119219"/>
    <lineage>
        <taxon>Bacteria</taxon>
        <taxon>Pseudomonadati</taxon>
        <taxon>Pseudomonadota</taxon>
        <taxon>Betaproteobacteria</taxon>
        <taxon>Burkholderiales</taxon>
        <taxon>Burkholderiaceae</taxon>
        <taxon>Cupriavidus</taxon>
    </lineage>
</organism>
<name>A0A132HLS9_9BURK</name>
<dbReference type="InterPro" id="IPR016709">
    <property type="entry name" value="HadA-like"/>
</dbReference>
<dbReference type="OMA" id="DYHRMAY"/>
<dbReference type="EMBL" id="CP037900">
    <property type="protein sequence ID" value="QBP10664.1"/>
    <property type="molecule type" value="Genomic_DNA"/>
</dbReference>
<dbReference type="AlphaFoldDB" id="A0A132HLS9"/>
<feature type="domain" description="FAS1-like dehydratase" evidence="1">
    <location>
        <begin position="5"/>
        <end position="140"/>
    </location>
</feature>
<dbReference type="OrthoDB" id="5522043at2"/>